<keyword evidence="6 7" id="KW-0067">ATP-binding</keyword>
<dbReference type="InterPro" id="IPR000719">
    <property type="entry name" value="Prot_kinase_dom"/>
</dbReference>
<evidence type="ECO:0000256" key="5">
    <source>
        <dbReference type="ARBA" id="ARBA00022777"/>
    </source>
</evidence>
<dbReference type="PANTHER" id="PTHR48012:SF27">
    <property type="entry name" value="SERINE_THREONINE-PROTEIN KINASE SID1"/>
    <property type="match status" value="1"/>
</dbReference>
<comment type="caution">
    <text evidence="10">The sequence shown here is derived from an EMBL/GenBank/DDBJ whole genome shotgun (WGS) entry which is preliminary data.</text>
</comment>
<evidence type="ECO:0000256" key="1">
    <source>
        <dbReference type="ARBA" id="ARBA00012513"/>
    </source>
</evidence>
<dbReference type="Gene3D" id="1.10.510.10">
    <property type="entry name" value="Transferase(Phosphotransferase) domain 1"/>
    <property type="match status" value="2"/>
</dbReference>
<keyword evidence="11" id="KW-1185">Reference proteome</keyword>
<reference evidence="10" key="1">
    <citation type="submission" date="2022-07" db="EMBL/GenBank/DDBJ databases">
        <title>Phylogenomic reconstructions and comparative analyses of Kickxellomycotina fungi.</title>
        <authorList>
            <person name="Reynolds N.K."/>
            <person name="Stajich J.E."/>
            <person name="Barry K."/>
            <person name="Grigoriev I.V."/>
            <person name="Crous P."/>
            <person name="Smith M.E."/>
        </authorList>
    </citation>
    <scope>NUCLEOTIDE SEQUENCE</scope>
    <source>
        <strain evidence="10">RSA 861</strain>
    </source>
</reference>
<evidence type="ECO:0000259" key="9">
    <source>
        <dbReference type="PROSITE" id="PS50011"/>
    </source>
</evidence>
<feature type="binding site" evidence="7">
    <location>
        <position position="36"/>
    </location>
    <ligand>
        <name>ATP</name>
        <dbReference type="ChEBI" id="CHEBI:30616"/>
    </ligand>
</feature>
<dbReference type="EC" id="2.7.11.1" evidence="1"/>
<dbReference type="Proteomes" id="UP001150569">
    <property type="component" value="Unassembled WGS sequence"/>
</dbReference>
<evidence type="ECO:0000256" key="4">
    <source>
        <dbReference type="ARBA" id="ARBA00022741"/>
    </source>
</evidence>
<dbReference type="InterPro" id="IPR050629">
    <property type="entry name" value="STE20/SPS1-PAK"/>
</dbReference>
<keyword evidence="4 7" id="KW-0547">Nucleotide-binding</keyword>
<evidence type="ECO:0000256" key="6">
    <source>
        <dbReference type="ARBA" id="ARBA00022840"/>
    </source>
</evidence>
<dbReference type="GO" id="GO:0005737">
    <property type="term" value="C:cytoplasm"/>
    <property type="evidence" value="ECO:0007669"/>
    <property type="project" value="TreeGrafter"/>
</dbReference>
<feature type="region of interest" description="Disordered" evidence="8">
    <location>
        <begin position="231"/>
        <end position="265"/>
    </location>
</feature>
<keyword evidence="3" id="KW-0808">Transferase</keyword>
<protein>
    <recommendedName>
        <fullName evidence="1">non-specific serine/threonine protein kinase</fullName>
        <ecNumber evidence="1">2.7.11.1</ecNumber>
    </recommendedName>
</protein>
<dbReference type="OrthoDB" id="248923at2759"/>
<dbReference type="SUPFAM" id="SSF56112">
    <property type="entry name" value="Protein kinase-like (PK-like)"/>
    <property type="match status" value="1"/>
</dbReference>
<sequence>MRIDSEYTLLEKLGSGSFGVVYKAIHEETGQTVAIKQIDLDSADEDLDHIRQEIQVLAQCCNSPFVTRYYGATVRGFRLWIVMEYMNGGSCLDLLRAGSFTEEQIGCVVYQLLQGLVYLHSESKIHRDIKCKADIWSLGITAIEMAQGLPPYANLHPMKALFQIPKNPPPELDDVAKPRFTDAFHDFLRCCLVKDARQRPSASQLLTHSFLRTHSRQGDLVRTMVLRYQAMRGNPSPHGQSKDTPDRQPPVADDADTSHTEDDFQWDFDLGTLSTRTALNVTTQESAPQLEPIEPSVARVLQKPPGRDDPGTSLLDNVILPAFSETRGQPDTQDVAKTLTTIKDELIRLGQQQPSRILDLIRGSLARLDSYPNLKRTLLAETPAAVSPKAVPSPLMVSPAGWASIDYSESLPASTAKAIDAMRKRWLHQCGQTAGP</sequence>
<dbReference type="EMBL" id="JANBPT010000033">
    <property type="protein sequence ID" value="KAJ1929497.1"/>
    <property type="molecule type" value="Genomic_DNA"/>
</dbReference>
<dbReference type="GO" id="GO:0004674">
    <property type="term" value="F:protein serine/threonine kinase activity"/>
    <property type="evidence" value="ECO:0007669"/>
    <property type="project" value="UniProtKB-KW"/>
</dbReference>
<dbReference type="PROSITE" id="PS00107">
    <property type="entry name" value="PROTEIN_KINASE_ATP"/>
    <property type="match status" value="1"/>
</dbReference>
<evidence type="ECO:0000313" key="10">
    <source>
        <dbReference type="EMBL" id="KAJ1929497.1"/>
    </source>
</evidence>
<name>A0A9W8AKF0_9FUNG</name>
<evidence type="ECO:0000256" key="3">
    <source>
        <dbReference type="ARBA" id="ARBA00022679"/>
    </source>
</evidence>
<dbReference type="FunFam" id="3.30.200.20:FF:000040">
    <property type="entry name" value="Dual specificity mitogen-activated protein kinase kinase"/>
    <property type="match status" value="1"/>
</dbReference>
<organism evidence="10 11">
    <name type="scientific">Tieghemiomyces parasiticus</name>
    <dbReference type="NCBI Taxonomy" id="78921"/>
    <lineage>
        <taxon>Eukaryota</taxon>
        <taxon>Fungi</taxon>
        <taxon>Fungi incertae sedis</taxon>
        <taxon>Zoopagomycota</taxon>
        <taxon>Kickxellomycotina</taxon>
        <taxon>Dimargaritomycetes</taxon>
        <taxon>Dimargaritales</taxon>
        <taxon>Dimargaritaceae</taxon>
        <taxon>Tieghemiomyces</taxon>
    </lineage>
</organism>
<dbReference type="Pfam" id="PF00069">
    <property type="entry name" value="Pkinase"/>
    <property type="match status" value="2"/>
</dbReference>
<evidence type="ECO:0000256" key="2">
    <source>
        <dbReference type="ARBA" id="ARBA00022527"/>
    </source>
</evidence>
<dbReference type="GO" id="GO:0005524">
    <property type="term" value="F:ATP binding"/>
    <property type="evidence" value="ECO:0007669"/>
    <property type="project" value="UniProtKB-UniRule"/>
</dbReference>
<feature type="domain" description="Protein kinase" evidence="9">
    <location>
        <begin position="7"/>
        <end position="211"/>
    </location>
</feature>
<dbReference type="InterPro" id="IPR017441">
    <property type="entry name" value="Protein_kinase_ATP_BS"/>
</dbReference>
<dbReference type="Gene3D" id="3.30.200.20">
    <property type="entry name" value="Phosphorylase Kinase, domain 1"/>
    <property type="match status" value="1"/>
</dbReference>
<keyword evidence="5" id="KW-0418">Kinase</keyword>
<evidence type="ECO:0000313" key="11">
    <source>
        <dbReference type="Proteomes" id="UP001150569"/>
    </source>
</evidence>
<keyword evidence="2" id="KW-0723">Serine/threonine-protein kinase</keyword>
<evidence type="ECO:0000256" key="7">
    <source>
        <dbReference type="PROSITE-ProRule" id="PRU10141"/>
    </source>
</evidence>
<dbReference type="PROSITE" id="PS50011">
    <property type="entry name" value="PROTEIN_KINASE_DOM"/>
    <property type="match status" value="1"/>
</dbReference>
<dbReference type="AlphaFoldDB" id="A0A9W8AKF0"/>
<proteinExistence type="predicted"/>
<evidence type="ECO:0000256" key="8">
    <source>
        <dbReference type="SAM" id="MobiDB-lite"/>
    </source>
</evidence>
<dbReference type="PANTHER" id="PTHR48012">
    <property type="entry name" value="STERILE20-LIKE KINASE, ISOFORM B-RELATED"/>
    <property type="match status" value="1"/>
</dbReference>
<gene>
    <name evidence="10" type="ORF">IWQ60_001109</name>
</gene>
<accession>A0A9W8AKF0</accession>
<dbReference type="InterPro" id="IPR011009">
    <property type="entry name" value="Kinase-like_dom_sf"/>
</dbReference>